<evidence type="ECO:0000259" key="6">
    <source>
        <dbReference type="PROSITE" id="PS50995"/>
    </source>
</evidence>
<dbReference type="RefSeq" id="WP_203194544.1">
    <property type="nucleotide sequence ID" value="NZ_CP063362.1"/>
</dbReference>
<dbReference type="InterPro" id="IPR036390">
    <property type="entry name" value="WH_DNA-bd_sf"/>
</dbReference>
<dbReference type="EMBL" id="CP063362">
    <property type="protein sequence ID" value="QRG07631.1"/>
    <property type="molecule type" value="Genomic_DNA"/>
</dbReference>
<dbReference type="PANTHER" id="PTHR33164:SF5">
    <property type="entry name" value="ORGANIC HYDROPEROXIDE RESISTANCE TRANSCRIPTIONAL REGULATOR"/>
    <property type="match status" value="1"/>
</dbReference>
<evidence type="ECO:0000256" key="5">
    <source>
        <dbReference type="ARBA" id="ARBA00023163"/>
    </source>
</evidence>
<dbReference type="PROSITE" id="PS50995">
    <property type="entry name" value="HTH_MARR_2"/>
    <property type="match status" value="1"/>
</dbReference>
<dbReference type="PRINTS" id="PR00598">
    <property type="entry name" value="HTHMARR"/>
</dbReference>
<dbReference type="KEGG" id="xdi:EZH22_04340"/>
<evidence type="ECO:0000256" key="2">
    <source>
        <dbReference type="ARBA" id="ARBA00022490"/>
    </source>
</evidence>
<gene>
    <name evidence="7" type="ORF">EZH22_04340</name>
</gene>
<feature type="domain" description="HTH marR-type" evidence="6">
    <location>
        <begin position="17"/>
        <end position="154"/>
    </location>
</feature>
<dbReference type="Gene3D" id="1.10.10.10">
    <property type="entry name" value="Winged helix-like DNA-binding domain superfamily/Winged helix DNA-binding domain"/>
    <property type="match status" value="1"/>
</dbReference>
<keyword evidence="8" id="KW-1185">Reference proteome</keyword>
<evidence type="ECO:0000256" key="4">
    <source>
        <dbReference type="ARBA" id="ARBA00023125"/>
    </source>
</evidence>
<proteinExistence type="predicted"/>
<comment type="subcellular location">
    <subcellularLocation>
        <location evidence="1">Cytoplasm</location>
    </subcellularLocation>
</comment>
<keyword evidence="5" id="KW-0804">Transcription</keyword>
<dbReference type="InterPro" id="IPR000835">
    <property type="entry name" value="HTH_MarR-typ"/>
</dbReference>
<keyword evidence="2" id="KW-0963">Cytoplasm</keyword>
<dbReference type="SMART" id="SM00347">
    <property type="entry name" value="HTH_MARR"/>
    <property type="match status" value="1"/>
</dbReference>
<keyword evidence="3" id="KW-0805">Transcription regulation</keyword>
<dbReference type="GO" id="GO:0005737">
    <property type="term" value="C:cytoplasm"/>
    <property type="evidence" value="ECO:0007669"/>
    <property type="project" value="UniProtKB-SubCell"/>
</dbReference>
<evidence type="ECO:0000313" key="8">
    <source>
        <dbReference type="Proteomes" id="UP000596427"/>
    </source>
</evidence>
<organism evidence="7 8">
    <name type="scientific">Xanthobacter dioxanivorans</name>
    <dbReference type="NCBI Taxonomy" id="2528964"/>
    <lineage>
        <taxon>Bacteria</taxon>
        <taxon>Pseudomonadati</taxon>
        <taxon>Pseudomonadota</taxon>
        <taxon>Alphaproteobacteria</taxon>
        <taxon>Hyphomicrobiales</taxon>
        <taxon>Xanthobacteraceae</taxon>
        <taxon>Xanthobacter</taxon>
    </lineage>
</organism>
<dbReference type="FunFam" id="1.10.10.10:FF:000163">
    <property type="entry name" value="MarR family transcriptional regulator"/>
    <property type="match status" value="1"/>
</dbReference>
<dbReference type="InterPro" id="IPR039422">
    <property type="entry name" value="MarR/SlyA-like"/>
</dbReference>
<accession>A0A974SIR1</accession>
<protein>
    <submittedName>
        <fullName evidence="7">MarR family transcriptional regulator</fullName>
    </submittedName>
</protein>
<dbReference type="PANTHER" id="PTHR33164">
    <property type="entry name" value="TRANSCRIPTIONAL REGULATOR, MARR FAMILY"/>
    <property type="match status" value="1"/>
</dbReference>
<dbReference type="InterPro" id="IPR055166">
    <property type="entry name" value="Transc_reg_Sar_Rot_HTH"/>
</dbReference>
<dbReference type="GO" id="GO:0003677">
    <property type="term" value="F:DNA binding"/>
    <property type="evidence" value="ECO:0007669"/>
    <property type="project" value="UniProtKB-KW"/>
</dbReference>
<dbReference type="Proteomes" id="UP000596427">
    <property type="component" value="Chromosome"/>
</dbReference>
<dbReference type="Pfam" id="PF22381">
    <property type="entry name" value="Staph_reg_Sar_Rot"/>
    <property type="match status" value="1"/>
</dbReference>
<dbReference type="AlphaFoldDB" id="A0A974SIR1"/>
<reference evidence="7 8" key="1">
    <citation type="submission" date="2020-10" db="EMBL/GenBank/DDBJ databases">
        <title>Degradation of 1,4-Dioxane by Xanthobacter sp. YN2, via a Novel Group-2 Soluble Di-Iron Monooxygenase.</title>
        <authorList>
            <person name="Ma F."/>
            <person name="Wang Y."/>
            <person name="Yang J."/>
            <person name="Guo H."/>
            <person name="Su D."/>
            <person name="Yu L."/>
        </authorList>
    </citation>
    <scope>NUCLEOTIDE SEQUENCE [LARGE SCALE GENOMIC DNA]</scope>
    <source>
        <strain evidence="7 8">YN2</strain>
    </source>
</reference>
<dbReference type="GO" id="GO:0003700">
    <property type="term" value="F:DNA-binding transcription factor activity"/>
    <property type="evidence" value="ECO:0007669"/>
    <property type="project" value="InterPro"/>
</dbReference>
<evidence type="ECO:0000256" key="1">
    <source>
        <dbReference type="ARBA" id="ARBA00004496"/>
    </source>
</evidence>
<evidence type="ECO:0000313" key="7">
    <source>
        <dbReference type="EMBL" id="QRG07631.1"/>
    </source>
</evidence>
<dbReference type="InterPro" id="IPR036388">
    <property type="entry name" value="WH-like_DNA-bd_sf"/>
</dbReference>
<evidence type="ECO:0000256" key="3">
    <source>
        <dbReference type="ARBA" id="ARBA00023015"/>
    </source>
</evidence>
<dbReference type="GO" id="GO:0006950">
    <property type="term" value="P:response to stress"/>
    <property type="evidence" value="ECO:0007669"/>
    <property type="project" value="TreeGrafter"/>
</dbReference>
<dbReference type="SUPFAM" id="SSF46785">
    <property type="entry name" value="Winged helix' DNA-binding domain"/>
    <property type="match status" value="1"/>
</dbReference>
<name>A0A974SIR1_9HYPH</name>
<keyword evidence="4" id="KW-0238">DNA-binding</keyword>
<sequence length="158" mass="16977">MPASPADPPPPAFPRVDEFLCFAFYAASHAFTRVYKPLLDKLGLTYPQYLVMVALWDADDQTVGGIGEKLGLESSTLTPLLKRLEALGHVTRARDAADERVVRVRLTAQGGALREAALGIPGCILAATGLDLPRVMALQKEVTQLRAALERAAQPAQA</sequence>